<comment type="caution">
    <text evidence="2">The sequence shown here is derived from an EMBL/GenBank/DDBJ whole genome shotgun (WGS) entry which is preliminary data.</text>
</comment>
<sequence length="184" mass="21043">MCDIPSTLKSSLLFWTLSLIPSNIFGYIALSIVPVLLMVYTVHSNRPSAKLSRLNDAVAMTDDILTRAKAKCMRDHLLLAESETRLLRAKFSASTTYSYLLETQNMSWKIYLQNMIAISRRLAMCEHELRSVRTSLLLLIEAAHQRRLAKDINEGRENEDWPSLSPHSGRVRVRHHSAAPNYEF</sequence>
<keyword evidence="1" id="KW-1133">Transmembrane helix</keyword>
<organism evidence="2 3">
    <name type="scientific">Mycena albidolilacea</name>
    <dbReference type="NCBI Taxonomy" id="1033008"/>
    <lineage>
        <taxon>Eukaryota</taxon>
        <taxon>Fungi</taxon>
        <taxon>Dikarya</taxon>
        <taxon>Basidiomycota</taxon>
        <taxon>Agaricomycotina</taxon>
        <taxon>Agaricomycetes</taxon>
        <taxon>Agaricomycetidae</taxon>
        <taxon>Agaricales</taxon>
        <taxon>Marasmiineae</taxon>
        <taxon>Mycenaceae</taxon>
        <taxon>Mycena</taxon>
    </lineage>
</organism>
<proteinExistence type="predicted"/>
<accession>A0AAD7A1U1</accession>
<keyword evidence="3" id="KW-1185">Reference proteome</keyword>
<dbReference type="EMBL" id="JARIHO010000018">
    <property type="protein sequence ID" value="KAJ7347872.1"/>
    <property type="molecule type" value="Genomic_DNA"/>
</dbReference>
<keyword evidence="1" id="KW-0812">Transmembrane</keyword>
<evidence type="ECO:0000313" key="3">
    <source>
        <dbReference type="Proteomes" id="UP001218218"/>
    </source>
</evidence>
<dbReference type="AlphaFoldDB" id="A0AAD7A1U1"/>
<name>A0AAD7A1U1_9AGAR</name>
<feature type="transmembrane region" description="Helical" evidence="1">
    <location>
        <begin position="24"/>
        <end position="43"/>
    </location>
</feature>
<evidence type="ECO:0000256" key="1">
    <source>
        <dbReference type="SAM" id="Phobius"/>
    </source>
</evidence>
<dbReference type="Proteomes" id="UP001218218">
    <property type="component" value="Unassembled WGS sequence"/>
</dbReference>
<evidence type="ECO:0000313" key="2">
    <source>
        <dbReference type="EMBL" id="KAJ7347872.1"/>
    </source>
</evidence>
<protein>
    <submittedName>
        <fullName evidence="2">Uncharacterized protein</fullName>
    </submittedName>
</protein>
<reference evidence="2" key="1">
    <citation type="submission" date="2023-03" db="EMBL/GenBank/DDBJ databases">
        <title>Massive genome expansion in bonnet fungi (Mycena s.s.) driven by repeated elements and novel gene families across ecological guilds.</title>
        <authorList>
            <consortium name="Lawrence Berkeley National Laboratory"/>
            <person name="Harder C.B."/>
            <person name="Miyauchi S."/>
            <person name="Viragh M."/>
            <person name="Kuo A."/>
            <person name="Thoen E."/>
            <person name="Andreopoulos B."/>
            <person name="Lu D."/>
            <person name="Skrede I."/>
            <person name="Drula E."/>
            <person name="Henrissat B."/>
            <person name="Morin E."/>
            <person name="Kohler A."/>
            <person name="Barry K."/>
            <person name="LaButti K."/>
            <person name="Morin E."/>
            <person name="Salamov A."/>
            <person name="Lipzen A."/>
            <person name="Mereny Z."/>
            <person name="Hegedus B."/>
            <person name="Baldrian P."/>
            <person name="Stursova M."/>
            <person name="Weitz H."/>
            <person name="Taylor A."/>
            <person name="Grigoriev I.V."/>
            <person name="Nagy L.G."/>
            <person name="Martin F."/>
            <person name="Kauserud H."/>
        </authorList>
    </citation>
    <scope>NUCLEOTIDE SEQUENCE</scope>
    <source>
        <strain evidence="2">CBHHK002</strain>
    </source>
</reference>
<keyword evidence="1" id="KW-0472">Membrane</keyword>
<gene>
    <name evidence="2" type="ORF">DFH08DRAFT_866764</name>
</gene>